<evidence type="ECO:0000313" key="2">
    <source>
        <dbReference type="Proteomes" id="UP000189674"/>
    </source>
</evidence>
<dbReference type="Proteomes" id="UP000189674">
    <property type="component" value="Chromosome"/>
</dbReference>
<name>A0A1U9NII3_9BACT</name>
<dbReference type="EMBL" id="CP019791">
    <property type="protein sequence ID" value="AQT67597.1"/>
    <property type="molecule type" value="Genomic_DNA"/>
</dbReference>
<dbReference type="KEGG" id="alus:STSP2_00745"/>
<sequence length="91" mass="10145">MCVGYFKIVNGGRSFDNFYLVERDGSACDVAEQIACLELAGLVPAPALDKERMLGRGLDDFVADRQNVNGINFTDQREKELIGFIFQCLVH</sequence>
<evidence type="ECO:0000313" key="1">
    <source>
        <dbReference type="EMBL" id="AQT67597.1"/>
    </source>
</evidence>
<reference evidence="2" key="1">
    <citation type="submission" date="2017-02" db="EMBL/GenBank/DDBJ databases">
        <title>Comparative genomics and description of representatives of a novel lineage of planctomycetes thriving in anoxic sediments.</title>
        <authorList>
            <person name="Spring S."/>
            <person name="Bunk B."/>
            <person name="Sproer C."/>
        </authorList>
    </citation>
    <scope>NUCLEOTIDE SEQUENCE [LARGE SCALE GENOMIC DNA]</scope>
    <source>
        <strain evidence="2">ST-NAGAB-D1</strain>
    </source>
</reference>
<accession>A0A1U9NII3</accession>
<keyword evidence="2" id="KW-1185">Reference proteome</keyword>
<protein>
    <submittedName>
        <fullName evidence="1">Uncharacterized protein</fullName>
    </submittedName>
</protein>
<proteinExistence type="predicted"/>
<organism evidence="1 2">
    <name type="scientific">Anaerohalosphaera lusitana</name>
    <dbReference type="NCBI Taxonomy" id="1936003"/>
    <lineage>
        <taxon>Bacteria</taxon>
        <taxon>Pseudomonadati</taxon>
        <taxon>Planctomycetota</taxon>
        <taxon>Phycisphaerae</taxon>
        <taxon>Sedimentisphaerales</taxon>
        <taxon>Anaerohalosphaeraceae</taxon>
        <taxon>Anaerohalosphaera</taxon>
    </lineage>
</organism>
<dbReference type="AlphaFoldDB" id="A0A1U9NII3"/>
<gene>
    <name evidence="1" type="ORF">STSP2_00745</name>
</gene>